<dbReference type="GO" id="GO:0015031">
    <property type="term" value="P:protein transport"/>
    <property type="evidence" value="ECO:0007669"/>
    <property type="project" value="UniProtKB-KW"/>
</dbReference>
<reference evidence="10 11" key="1">
    <citation type="submission" date="2024-09" db="EMBL/GenBank/DDBJ databases">
        <title>Genome sequencing and assembly of Phytophthora oleae, isolate VK10A, causative agent of rot of olive drupes.</title>
        <authorList>
            <person name="Conti Taguali S."/>
            <person name="Riolo M."/>
            <person name="La Spada F."/>
            <person name="Cacciola S.O."/>
            <person name="Dionisio G."/>
        </authorList>
    </citation>
    <scope>NUCLEOTIDE SEQUENCE [LARGE SCALE GENOMIC DNA]</scope>
    <source>
        <strain evidence="10 11">VK10A</strain>
    </source>
</reference>
<dbReference type="InterPro" id="IPR033370">
    <property type="entry name" value="COG1"/>
</dbReference>
<feature type="region of interest" description="Disordered" evidence="9">
    <location>
        <begin position="901"/>
        <end position="926"/>
    </location>
</feature>
<keyword evidence="4" id="KW-0813">Transport</keyword>
<sequence length="990" mass="111161">MASAGDAADFLRRLSIADAKVLLERTRKEKENKTKEMQKMIGVRYRDLIESADKIVNMHSAALRLEVSLKEMPELWKQMEMALATALDVEDSPVVDENETEEFLEPQHVALSEDAADADKVTFLVEVPEKMWQLLDEGESLQALELYERATKIHTACMEKAVEQEFPFLQTQWTCIQRFRPRMVACARNYLTCRGKESRFYADNLCTLAVLNDPPIGPEELFEVYMESRSKWMTPIHKQDEEKLATHKGLKKERALMVILKAISMTMTQTEEIFGSSEKSGLLNALSQLPSDFKKKLLQFISSGKMLKMLSGWFQRKRRQILEVASPIILSIDTIAQLSQVQSKLYVVNKNNGGCQNIKLWGQVLIDASGDPDKQLSLPVDSVFSVLFAEAFRKRTRDLVQHSFVEALEAIKTQIRASLEDTIANISRSDYRLRNVKFYDYFETIQKKAADLDASDLQGVLIEEFLRTLFKLVLFFEQEYPLPGNQKFDTVSGAVQVPSVFLSISNILAGIVAGFHRQMSKLFPGSSATVSIPERDPSLPLVGPAFEKYSGDGFVMKAQLKSALAEILGGEDKALACFIDEELSQGNGVGFHSLYLVAEIKRKASYPQLFVNALHGLSKKYCEAWATILLEQKIEPLRELLQIEQYDATNEEWIATHEGWIEQVISDEGLGGGDTDDSSSESEMALGDEKVWLPWCETPTVSSFLFSCCYSLDDANRLVQNSVGTKDEQIKLMQRTIREVLVEQLTFVSVAVYNPAVSLLVAAKATQKDSVLNFGECCVQQFLFDMYFVRATLGFSDFIRFGWGDELNPEECSPGLLKLKSLFERMREFIDPVDWEIYGPQLIENVVLQFRKSRLLFSSLSESNDINKINGKEIVIGAQDTRPLARIAEPVSRFSLLPVPSSRRKFQRTPSRSSDNDATDGRSRANSSTLFLERTGADDESQSSVAKLQNLLSSSTSSNLFSAATSGTNLLSSAAKGIGFLSSATTNRYF</sequence>
<accession>A0ABD3FMM7</accession>
<dbReference type="Pfam" id="PF08700">
    <property type="entry name" value="VPS51_Exo84_N"/>
    <property type="match status" value="1"/>
</dbReference>
<evidence type="ECO:0000256" key="2">
    <source>
        <dbReference type="ARBA" id="ARBA00006653"/>
    </source>
</evidence>
<keyword evidence="7" id="KW-0472">Membrane</keyword>
<evidence type="ECO:0000256" key="9">
    <source>
        <dbReference type="SAM" id="MobiDB-lite"/>
    </source>
</evidence>
<evidence type="ECO:0000256" key="7">
    <source>
        <dbReference type="ARBA" id="ARBA00023136"/>
    </source>
</evidence>
<evidence type="ECO:0000256" key="1">
    <source>
        <dbReference type="ARBA" id="ARBA00004395"/>
    </source>
</evidence>
<dbReference type="GO" id="GO:0000139">
    <property type="term" value="C:Golgi membrane"/>
    <property type="evidence" value="ECO:0007669"/>
    <property type="project" value="UniProtKB-SubCell"/>
</dbReference>
<evidence type="ECO:0000256" key="6">
    <source>
        <dbReference type="ARBA" id="ARBA00023034"/>
    </source>
</evidence>
<evidence type="ECO:0000256" key="5">
    <source>
        <dbReference type="ARBA" id="ARBA00022927"/>
    </source>
</evidence>
<dbReference type="AlphaFoldDB" id="A0ABD3FMM7"/>
<dbReference type="PANTHER" id="PTHR31658">
    <property type="entry name" value="CONSERVED OLIGOMERIC GOLGI COMPLEX SUBUNIT 1"/>
    <property type="match status" value="1"/>
</dbReference>
<evidence type="ECO:0000313" key="11">
    <source>
        <dbReference type="Proteomes" id="UP001632037"/>
    </source>
</evidence>
<evidence type="ECO:0000256" key="4">
    <source>
        <dbReference type="ARBA" id="ARBA00022448"/>
    </source>
</evidence>
<organism evidence="10 11">
    <name type="scientific">Phytophthora oleae</name>
    <dbReference type="NCBI Taxonomy" id="2107226"/>
    <lineage>
        <taxon>Eukaryota</taxon>
        <taxon>Sar</taxon>
        <taxon>Stramenopiles</taxon>
        <taxon>Oomycota</taxon>
        <taxon>Peronosporomycetes</taxon>
        <taxon>Peronosporales</taxon>
        <taxon>Peronosporaceae</taxon>
        <taxon>Phytophthora</taxon>
    </lineage>
</organism>
<keyword evidence="11" id="KW-1185">Reference proteome</keyword>
<keyword evidence="8" id="KW-0175">Coiled coil</keyword>
<keyword evidence="5" id="KW-0653">Protein transport</keyword>
<name>A0ABD3FMM7_9STRA</name>
<feature type="coiled-coil region" evidence="8">
    <location>
        <begin position="16"/>
        <end position="43"/>
    </location>
</feature>
<dbReference type="EMBL" id="JBIMZQ010000012">
    <property type="protein sequence ID" value="KAL3668160.1"/>
    <property type="molecule type" value="Genomic_DNA"/>
</dbReference>
<evidence type="ECO:0000256" key="8">
    <source>
        <dbReference type="SAM" id="Coils"/>
    </source>
</evidence>
<proteinExistence type="inferred from homology"/>
<protein>
    <recommendedName>
        <fullName evidence="3">Conserved oligomeric Golgi complex subunit 1</fullName>
    </recommendedName>
</protein>
<comment type="caution">
    <text evidence="10">The sequence shown here is derived from an EMBL/GenBank/DDBJ whole genome shotgun (WGS) entry which is preliminary data.</text>
</comment>
<dbReference type="PANTHER" id="PTHR31658:SF0">
    <property type="entry name" value="CONSERVED OLIGOMERIC GOLGI COMPLEX SUBUNIT 1"/>
    <property type="match status" value="1"/>
</dbReference>
<evidence type="ECO:0000313" key="10">
    <source>
        <dbReference type="EMBL" id="KAL3668160.1"/>
    </source>
</evidence>
<comment type="subcellular location">
    <subcellularLocation>
        <location evidence="1">Golgi apparatus membrane</location>
        <topology evidence="1">Peripheral membrane protein</topology>
    </subcellularLocation>
</comment>
<keyword evidence="6" id="KW-0333">Golgi apparatus</keyword>
<comment type="similarity">
    <text evidence="2">Belongs to the COG1 family.</text>
</comment>
<dbReference type="Proteomes" id="UP001632037">
    <property type="component" value="Unassembled WGS sequence"/>
</dbReference>
<evidence type="ECO:0000256" key="3">
    <source>
        <dbReference type="ARBA" id="ARBA00020978"/>
    </source>
</evidence>
<gene>
    <name evidence="10" type="ORF">V7S43_007023</name>
</gene>